<dbReference type="Gene3D" id="3.90.1030.20">
    <property type="entry name" value="DNA polymerase delta, p66 (Cdc27) subunit, wHTH domain"/>
    <property type="match status" value="1"/>
</dbReference>
<keyword evidence="4" id="KW-0539">Nucleus</keyword>
<sequence>MASVTYKWLSYTLGVHVNQAKQMLYDYVERKRKENSGAQLHVTYLVAGNLVQNGHVCHKVAVVREDKLEAMKSKLATIASVHVYSIQKALLKDSGPLYNTDYDIVKTNLHNCSKRTQDQRSKALLGRKPRFSAIQCAAAVPRTSAEVSQAQTSLQAGSQTQSDTNAVSVPVVNGHGPSTTKQPSQQPKGIMGMFAAKAASKPQDSNKETKAEAKEAPGPSGLIVLMNCSSIRNSVASRTRAAIIPLYSALVRPHLECCVQFWAPHSKRDIEGLERVQRRATKLGKGLEHKADGERLRDLGLFSLEKRRLRGDLIALYSCLKGGCREVTSDRTRGNGLKLCQGRFRLDIRKNFFTARVVQHWKSLPREVVESPALEVFKGRLDEVLRDMVSAVSSKPPAKSNIMNNFFGKAAMNKLKVNSVPEQPKEEKEVVKPSVPVAEPESSPNTVVEKPGKKTEPARIQQKDKKSKMKRVDKSDNEEERDPENLKRKRKRIKQLQSDSSDEEDVPPSPTPEEEKAPSPPPVPALKTELEPASTEVSAGGRRRKRKRVLKSKMFIDEEEGCMVTEKVYESESCTDSEDDFAKSKPPAVHKQPALPMKKEPKEERKNLKKGAANANRANKQISITVVAVTLDCVEELPLVKWDTVSQCSCTSPLPWSSRSSLLHPDSLYNQINVICDFLRKMT</sequence>
<proteinExistence type="predicted"/>
<feature type="region of interest" description="Disordered" evidence="5">
    <location>
        <begin position="419"/>
        <end position="550"/>
    </location>
</feature>
<feature type="compositionally biased region" description="Polar residues" evidence="5">
    <location>
        <begin position="176"/>
        <end position="187"/>
    </location>
</feature>
<feature type="region of interest" description="Disordered" evidence="5">
    <location>
        <begin position="197"/>
        <end position="216"/>
    </location>
</feature>
<feature type="compositionally biased region" description="Polar residues" evidence="5">
    <location>
        <begin position="150"/>
        <end position="167"/>
    </location>
</feature>
<evidence type="ECO:0000256" key="3">
    <source>
        <dbReference type="ARBA" id="ARBA00022705"/>
    </source>
</evidence>
<dbReference type="GO" id="GO:0006297">
    <property type="term" value="P:nucleotide-excision repair, DNA gap filling"/>
    <property type="evidence" value="ECO:0007669"/>
    <property type="project" value="TreeGrafter"/>
</dbReference>
<dbReference type="GO" id="GO:0003887">
    <property type="term" value="F:DNA-directed DNA polymerase activity"/>
    <property type="evidence" value="ECO:0007669"/>
    <property type="project" value="TreeGrafter"/>
</dbReference>
<dbReference type="GO" id="GO:0043625">
    <property type="term" value="C:delta DNA polymerase complex"/>
    <property type="evidence" value="ECO:0007669"/>
    <property type="project" value="InterPro"/>
</dbReference>
<feature type="region of interest" description="Disordered" evidence="5">
    <location>
        <begin position="577"/>
        <end position="615"/>
    </location>
</feature>
<dbReference type="InterPro" id="IPR041913">
    <property type="entry name" value="POLD3_sf"/>
</dbReference>
<keyword evidence="3" id="KW-0235">DNA replication</keyword>
<feature type="compositionally biased region" description="Basic and acidic residues" evidence="5">
    <location>
        <begin position="597"/>
        <end position="606"/>
    </location>
</feature>
<name>A0AAN7NQG6_MYCAM</name>
<dbReference type="GO" id="GO:1904161">
    <property type="term" value="P:DNA synthesis involved in UV-damage excision repair"/>
    <property type="evidence" value="ECO:0007669"/>
    <property type="project" value="TreeGrafter"/>
</dbReference>
<accession>A0AAN7NQG6</accession>
<dbReference type="PANTHER" id="PTHR17598:SF13">
    <property type="entry name" value="DNA POLYMERASE DELTA SUBUNIT 3"/>
    <property type="match status" value="1"/>
</dbReference>
<comment type="subcellular location">
    <subcellularLocation>
        <location evidence="1">Nucleus</location>
    </subcellularLocation>
</comment>
<dbReference type="InterPro" id="IPR019038">
    <property type="entry name" value="POLD3"/>
</dbReference>
<evidence type="ECO:0000313" key="7">
    <source>
        <dbReference type="Proteomes" id="UP001333110"/>
    </source>
</evidence>
<dbReference type="Pfam" id="PF09507">
    <property type="entry name" value="CDC27"/>
    <property type="match status" value="2"/>
</dbReference>
<evidence type="ECO:0000256" key="1">
    <source>
        <dbReference type="ARBA" id="ARBA00004123"/>
    </source>
</evidence>
<evidence type="ECO:0000256" key="5">
    <source>
        <dbReference type="SAM" id="MobiDB-lite"/>
    </source>
</evidence>
<protein>
    <recommendedName>
        <fullName evidence="2">DNA polymerase delta subunit 3</fullName>
    </recommendedName>
</protein>
<dbReference type="GO" id="GO:0006271">
    <property type="term" value="P:DNA strand elongation involved in DNA replication"/>
    <property type="evidence" value="ECO:0007669"/>
    <property type="project" value="TreeGrafter"/>
</dbReference>
<dbReference type="FunFam" id="3.90.1030.20:FF:000002">
    <property type="entry name" value="DNA polymerase delta subunit"/>
    <property type="match status" value="1"/>
</dbReference>
<evidence type="ECO:0000256" key="2">
    <source>
        <dbReference type="ARBA" id="ARBA00017589"/>
    </source>
</evidence>
<feature type="compositionally biased region" description="Basic residues" evidence="5">
    <location>
        <begin position="541"/>
        <end position="550"/>
    </location>
</feature>
<evidence type="ECO:0000313" key="6">
    <source>
        <dbReference type="EMBL" id="KAK4829664.1"/>
    </source>
</evidence>
<comment type="caution">
    <text evidence="6">The sequence shown here is derived from an EMBL/GenBank/DDBJ whole genome shotgun (WGS) entry which is preliminary data.</text>
</comment>
<feature type="compositionally biased region" description="Low complexity" evidence="5">
    <location>
        <begin position="432"/>
        <end position="444"/>
    </location>
</feature>
<dbReference type="Proteomes" id="UP001333110">
    <property type="component" value="Unassembled WGS sequence"/>
</dbReference>
<reference evidence="6 7" key="1">
    <citation type="journal article" date="2023" name="J. Hered.">
        <title>Chromosome-level genome of the wood stork (Mycteria americana) provides insight into avian chromosome evolution.</title>
        <authorList>
            <person name="Flamio R. Jr."/>
            <person name="Ramstad K.M."/>
        </authorList>
    </citation>
    <scope>NUCLEOTIDE SEQUENCE [LARGE SCALE GENOMIC DNA]</scope>
    <source>
        <strain evidence="6">JAX WOST 10</strain>
    </source>
</reference>
<feature type="region of interest" description="Disordered" evidence="5">
    <location>
        <begin position="150"/>
        <end position="187"/>
    </location>
</feature>
<feature type="compositionally biased region" description="Basic and acidic residues" evidence="5">
    <location>
        <begin position="450"/>
        <end position="475"/>
    </location>
</feature>
<gene>
    <name evidence="6" type="ORF">QYF61_005957</name>
</gene>
<evidence type="ECO:0000256" key="4">
    <source>
        <dbReference type="ARBA" id="ARBA00023242"/>
    </source>
</evidence>
<dbReference type="PANTHER" id="PTHR17598">
    <property type="entry name" value="DNA POLYMERASE DELTA SUBUNIT 3"/>
    <property type="match status" value="1"/>
</dbReference>
<organism evidence="6 7">
    <name type="scientific">Mycteria americana</name>
    <name type="common">Wood stork</name>
    <dbReference type="NCBI Taxonomy" id="33587"/>
    <lineage>
        <taxon>Eukaryota</taxon>
        <taxon>Metazoa</taxon>
        <taxon>Chordata</taxon>
        <taxon>Craniata</taxon>
        <taxon>Vertebrata</taxon>
        <taxon>Euteleostomi</taxon>
        <taxon>Archelosauria</taxon>
        <taxon>Archosauria</taxon>
        <taxon>Dinosauria</taxon>
        <taxon>Saurischia</taxon>
        <taxon>Theropoda</taxon>
        <taxon>Coelurosauria</taxon>
        <taxon>Aves</taxon>
        <taxon>Neognathae</taxon>
        <taxon>Neoaves</taxon>
        <taxon>Aequornithes</taxon>
        <taxon>Ciconiiformes</taxon>
        <taxon>Ciconiidae</taxon>
        <taxon>Mycteria</taxon>
    </lineage>
</organism>
<dbReference type="EMBL" id="JAUNZN010000001">
    <property type="protein sequence ID" value="KAK4829664.1"/>
    <property type="molecule type" value="Genomic_DNA"/>
</dbReference>
<dbReference type="AlphaFoldDB" id="A0AAN7NQG6"/>
<keyword evidence="7" id="KW-1185">Reference proteome</keyword>
<feature type="compositionally biased region" description="Basic and acidic residues" evidence="5">
    <location>
        <begin position="204"/>
        <end position="215"/>
    </location>
</feature>